<dbReference type="SUPFAM" id="SSF54791">
    <property type="entry name" value="Eukaryotic type KH-domain (KH-domain type I)"/>
    <property type="match status" value="1"/>
</dbReference>
<dbReference type="InterPro" id="IPR036612">
    <property type="entry name" value="KH_dom_type_1_sf"/>
</dbReference>
<reference evidence="1 2" key="1">
    <citation type="submission" date="2023-05" db="EMBL/GenBank/DDBJ databases">
        <title>B98-5 Cell Line De Novo Hybrid Assembly: An Optical Mapping Approach.</title>
        <authorList>
            <person name="Kananen K."/>
            <person name="Auerbach J.A."/>
            <person name="Kautto E."/>
            <person name="Blachly J.S."/>
        </authorList>
    </citation>
    <scope>NUCLEOTIDE SEQUENCE [LARGE SCALE GENOMIC DNA]</scope>
    <source>
        <strain evidence="1">B95-8</strain>
        <tissue evidence="1">Cell line</tissue>
    </source>
</reference>
<accession>A0ABQ9VC37</accession>
<comment type="caution">
    <text evidence="1">The sequence shown here is derived from an EMBL/GenBank/DDBJ whole genome shotgun (WGS) entry which is preliminary data.</text>
</comment>
<gene>
    <name evidence="1" type="ORF">P7K49_016249</name>
</gene>
<feature type="non-terminal residue" evidence="1">
    <location>
        <position position="67"/>
    </location>
</feature>
<evidence type="ECO:0000313" key="2">
    <source>
        <dbReference type="Proteomes" id="UP001266305"/>
    </source>
</evidence>
<proteinExistence type="predicted"/>
<dbReference type="Proteomes" id="UP001266305">
    <property type="component" value="Unassembled WGS sequence"/>
</dbReference>
<dbReference type="Gene3D" id="3.30.1370.10">
    <property type="entry name" value="K Homology domain, type 1"/>
    <property type="match status" value="1"/>
</dbReference>
<sequence>MELQAGQEDWASRSFKWSVIVDSKYDPKIIERDRAVITQICLEHDMNIQFPVEDDGSQAQDQITITG</sequence>
<dbReference type="EMBL" id="JASSZA010000007">
    <property type="protein sequence ID" value="KAK2106735.1"/>
    <property type="molecule type" value="Genomic_DNA"/>
</dbReference>
<keyword evidence="2" id="KW-1185">Reference proteome</keyword>
<protein>
    <submittedName>
        <fullName evidence="1">Uncharacterized protein</fullName>
    </submittedName>
</protein>
<evidence type="ECO:0000313" key="1">
    <source>
        <dbReference type="EMBL" id="KAK2106735.1"/>
    </source>
</evidence>
<name>A0ABQ9VC37_SAGOE</name>
<organism evidence="1 2">
    <name type="scientific">Saguinus oedipus</name>
    <name type="common">Cotton-top tamarin</name>
    <name type="synonym">Oedipomidas oedipus</name>
    <dbReference type="NCBI Taxonomy" id="9490"/>
    <lineage>
        <taxon>Eukaryota</taxon>
        <taxon>Metazoa</taxon>
        <taxon>Chordata</taxon>
        <taxon>Craniata</taxon>
        <taxon>Vertebrata</taxon>
        <taxon>Euteleostomi</taxon>
        <taxon>Mammalia</taxon>
        <taxon>Eutheria</taxon>
        <taxon>Euarchontoglires</taxon>
        <taxon>Primates</taxon>
        <taxon>Haplorrhini</taxon>
        <taxon>Platyrrhini</taxon>
        <taxon>Cebidae</taxon>
        <taxon>Callitrichinae</taxon>
        <taxon>Saguinus</taxon>
    </lineage>
</organism>